<dbReference type="Pfam" id="PF23023">
    <property type="entry name" value="Anti-Pycsar_Apyc1"/>
    <property type="match status" value="1"/>
</dbReference>
<dbReference type="EMBL" id="BACD03000002">
    <property type="protein sequence ID" value="GAO46025.1"/>
    <property type="molecule type" value="Genomic_DNA"/>
</dbReference>
<protein>
    <submittedName>
        <fullName evidence="9">Uncharacterized protein</fullName>
    </submittedName>
</protein>
<accession>A0A0E9N9E2</accession>
<dbReference type="Gene3D" id="3.60.15.10">
    <property type="entry name" value="Ribonuclease Z/Hydroxyacylglutathione hydrolase-like"/>
    <property type="match status" value="1"/>
</dbReference>
<keyword evidence="6" id="KW-0255">Endonuclease</keyword>
<reference evidence="9 10" key="2">
    <citation type="journal article" date="2014" name="J. Gen. Appl. Microbiol.">
        <title>The early diverging ascomycetous budding yeast Saitoella complicata has three histone deacetylases belonging to the Clr6, Hos2, and Rpd3 lineages.</title>
        <authorList>
            <person name="Nishida H."/>
            <person name="Matsumoto T."/>
            <person name="Kondo S."/>
            <person name="Hamamoto M."/>
            <person name="Yoshikawa H."/>
        </authorList>
    </citation>
    <scope>NUCLEOTIDE SEQUENCE [LARGE SCALE GENOMIC DNA]</scope>
    <source>
        <strain evidence="9 10">NRRL Y-17804</strain>
    </source>
</reference>
<dbReference type="SUPFAM" id="SSF56281">
    <property type="entry name" value="Metallo-hydrolase/oxidoreductase"/>
    <property type="match status" value="1"/>
</dbReference>
<dbReference type="PANTHER" id="PTHR46018">
    <property type="entry name" value="ZINC PHOSPHODIESTERASE ELAC PROTEIN 1"/>
    <property type="match status" value="1"/>
</dbReference>
<evidence type="ECO:0000256" key="1">
    <source>
        <dbReference type="ARBA" id="ARBA00001947"/>
    </source>
</evidence>
<evidence type="ECO:0000256" key="3">
    <source>
        <dbReference type="ARBA" id="ARBA00022694"/>
    </source>
</evidence>
<evidence type="ECO:0000256" key="2">
    <source>
        <dbReference type="ARBA" id="ARBA00011738"/>
    </source>
</evidence>
<keyword evidence="7" id="KW-0378">Hydrolase</keyword>
<reference evidence="9 10" key="3">
    <citation type="journal article" date="2015" name="Genome Announc.">
        <title>Draft Genome Sequence of the Archiascomycetous Yeast Saitoella complicata.</title>
        <authorList>
            <person name="Yamauchi K."/>
            <person name="Kondo S."/>
            <person name="Hamamoto M."/>
            <person name="Takahashi Y."/>
            <person name="Ogura Y."/>
            <person name="Hayashi T."/>
            <person name="Nishida H."/>
        </authorList>
    </citation>
    <scope>NUCLEOTIDE SEQUENCE [LARGE SCALE GENOMIC DNA]</scope>
    <source>
        <strain evidence="9 10">NRRL Y-17804</strain>
    </source>
</reference>
<evidence type="ECO:0000256" key="7">
    <source>
        <dbReference type="ARBA" id="ARBA00022801"/>
    </source>
</evidence>
<dbReference type="PANTHER" id="PTHR46018:SF2">
    <property type="entry name" value="ZINC PHOSPHODIESTERASE ELAC PROTEIN 1"/>
    <property type="match status" value="1"/>
</dbReference>
<dbReference type="RefSeq" id="XP_019026723.1">
    <property type="nucleotide sequence ID" value="XM_019167209.1"/>
</dbReference>
<dbReference type="GO" id="GO:0046872">
    <property type="term" value="F:metal ion binding"/>
    <property type="evidence" value="ECO:0007669"/>
    <property type="project" value="UniProtKB-KW"/>
</dbReference>
<comment type="cofactor">
    <cofactor evidence="1">
        <name>Zn(2+)</name>
        <dbReference type="ChEBI" id="CHEBI:29105"/>
    </cofactor>
</comment>
<evidence type="ECO:0000313" key="10">
    <source>
        <dbReference type="Proteomes" id="UP000033140"/>
    </source>
</evidence>
<dbReference type="Proteomes" id="UP000033140">
    <property type="component" value="Unassembled WGS sequence"/>
</dbReference>
<organism evidence="9 10">
    <name type="scientific">Saitoella complicata (strain BCRC 22490 / CBS 7301 / JCM 7358 / NBRC 10748 / NRRL Y-17804)</name>
    <dbReference type="NCBI Taxonomy" id="698492"/>
    <lineage>
        <taxon>Eukaryota</taxon>
        <taxon>Fungi</taxon>
        <taxon>Dikarya</taxon>
        <taxon>Ascomycota</taxon>
        <taxon>Taphrinomycotina</taxon>
        <taxon>Taphrinomycotina incertae sedis</taxon>
        <taxon>Saitoella</taxon>
    </lineage>
</organism>
<dbReference type="STRING" id="698492.A0A0E9N9E2"/>
<dbReference type="GO" id="GO:0005634">
    <property type="term" value="C:nucleus"/>
    <property type="evidence" value="ECO:0007669"/>
    <property type="project" value="TreeGrafter"/>
</dbReference>
<proteinExistence type="inferred from homology"/>
<keyword evidence="3" id="KW-0819">tRNA processing</keyword>
<evidence type="ECO:0000256" key="6">
    <source>
        <dbReference type="ARBA" id="ARBA00022759"/>
    </source>
</evidence>
<evidence type="ECO:0000256" key="8">
    <source>
        <dbReference type="ARBA" id="ARBA00022833"/>
    </source>
</evidence>
<dbReference type="HAMAP" id="MF_01818">
    <property type="entry name" value="RNase_Z_BN"/>
    <property type="match status" value="1"/>
</dbReference>
<gene>
    <name evidence="9" type="ORF">G7K_0270-t1</name>
</gene>
<dbReference type="InterPro" id="IPR013471">
    <property type="entry name" value="RNase_Z/BN"/>
</dbReference>
<name>A0A0E9N9E2_SAICN</name>
<evidence type="ECO:0000256" key="5">
    <source>
        <dbReference type="ARBA" id="ARBA00022723"/>
    </source>
</evidence>
<dbReference type="OrthoDB" id="527344at2759"/>
<dbReference type="CDD" id="cd07717">
    <property type="entry name" value="RNaseZ_ZiPD-like_MBL-fold"/>
    <property type="match status" value="1"/>
</dbReference>
<comment type="caution">
    <text evidence="9">The sequence shown here is derived from an EMBL/GenBank/DDBJ whole genome shotgun (WGS) entry which is preliminary data.</text>
</comment>
<dbReference type="AlphaFoldDB" id="A0A0E9N9E2"/>
<comment type="subunit">
    <text evidence="2">Homodimer.</text>
</comment>
<keyword evidence="8" id="KW-0862">Zinc</keyword>
<dbReference type="InterPro" id="IPR036866">
    <property type="entry name" value="RibonucZ/Hydroxyglut_hydro"/>
</dbReference>
<dbReference type="OMA" id="GTQRQMM"/>
<sequence>MNDSSSRLCAWVYQLFRYPRTRFRQYSSTPVPAVEVPKTLPFPRVEAPVTTTQRYPDKNNKSIFNRKYALADMVNGPLAITFLGTASAVPSHTRNHSSLVLKHDAGSWMFDCGEGTQKQMQRGGDGVRMGQVKRIFITHMHGDHVFGIVPLMASVLCGAGGTVGASDPRLDSAADKSARAETGEDEALEIYGPLGLREYIRRALRLTYTNLGGAYRVTELHFPTDQPQPEGRPHLLELPGKNILPHGDGLWRDFCITPNLVVSAGPILHSAPCIGFVVQETNVPGKMNPALYAPHLKRNKEALAAEGIANPMKLLATIQQGTKITLPDGTVLTPPAPRVGRKIAILGDTHDPSPMAVLCDDADLLIHEATNAHLPDIDAATKSTDTFETVQERTICHGHSTPQMAGAFARRIGAKRLCLNHFSSRYKGDESEEAMSIMEGIRALAIKEFGSDDVTCARDFMRIEVKRQEEEIERS</sequence>
<evidence type="ECO:0000256" key="4">
    <source>
        <dbReference type="ARBA" id="ARBA00022722"/>
    </source>
</evidence>
<reference evidence="9 10" key="1">
    <citation type="journal article" date="2011" name="J. Gen. Appl. Microbiol.">
        <title>Draft genome sequencing of the enigmatic yeast Saitoella complicata.</title>
        <authorList>
            <person name="Nishida H."/>
            <person name="Hamamoto M."/>
            <person name="Sugiyama J."/>
        </authorList>
    </citation>
    <scope>NUCLEOTIDE SEQUENCE [LARGE SCALE GENOMIC DNA]</scope>
    <source>
        <strain evidence="9 10">NRRL Y-17804</strain>
    </source>
</reference>
<keyword evidence="10" id="KW-1185">Reference proteome</keyword>
<evidence type="ECO:0000313" key="9">
    <source>
        <dbReference type="EMBL" id="GAO46025.1"/>
    </source>
</evidence>
<keyword evidence="4" id="KW-0540">Nuclease</keyword>
<dbReference type="GO" id="GO:0042781">
    <property type="term" value="F:3'-tRNA processing endoribonuclease activity"/>
    <property type="evidence" value="ECO:0007669"/>
    <property type="project" value="TreeGrafter"/>
</dbReference>
<keyword evidence="5" id="KW-0479">Metal-binding</keyword>